<evidence type="ECO:0000259" key="1">
    <source>
        <dbReference type="Pfam" id="PF12680"/>
    </source>
</evidence>
<keyword evidence="3" id="KW-1185">Reference proteome</keyword>
<dbReference type="AlphaFoldDB" id="A0A151AH18"/>
<dbReference type="SUPFAM" id="SSF54427">
    <property type="entry name" value="NTF2-like"/>
    <property type="match status" value="1"/>
</dbReference>
<organism evidence="2 3">
    <name type="scientific">Halalkalicoccus paucihalophilus</name>
    <dbReference type="NCBI Taxonomy" id="1008153"/>
    <lineage>
        <taxon>Archaea</taxon>
        <taxon>Methanobacteriati</taxon>
        <taxon>Methanobacteriota</taxon>
        <taxon>Stenosarchaea group</taxon>
        <taxon>Halobacteria</taxon>
        <taxon>Halobacteriales</taxon>
        <taxon>Halococcaceae</taxon>
        <taxon>Halalkalicoccus</taxon>
    </lineage>
</organism>
<evidence type="ECO:0000313" key="2">
    <source>
        <dbReference type="EMBL" id="KYH26840.1"/>
    </source>
</evidence>
<evidence type="ECO:0000313" key="3">
    <source>
        <dbReference type="Proteomes" id="UP000075321"/>
    </source>
</evidence>
<dbReference type="InterPro" id="IPR032710">
    <property type="entry name" value="NTF2-like_dom_sf"/>
</dbReference>
<dbReference type="Gene3D" id="3.10.450.50">
    <property type="match status" value="1"/>
</dbReference>
<dbReference type="Pfam" id="PF12680">
    <property type="entry name" value="SnoaL_2"/>
    <property type="match status" value="1"/>
</dbReference>
<dbReference type="Proteomes" id="UP000075321">
    <property type="component" value="Unassembled WGS sequence"/>
</dbReference>
<proteinExistence type="predicted"/>
<protein>
    <recommendedName>
        <fullName evidence="1">SnoaL-like domain-containing protein</fullName>
    </recommendedName>
</protein>
<feature type="domain" description="SnoaL-like" evidence="1">
    <location>
        <begin position="14"/>
        <end position="88"/>
    </location>
</feature>
<dbReference type="InterPro" id="IPR037401">
    <property type="entry name" value="SnoaL-like"/>
</dbReference>
<name>A0A151AH18_9EURY</name>
<accession>A0A151AH18</accession>
<dbReference type="PATRIC" id="fig|1008153.3.peg.1979"/>
<sequence>MEIAMSTTESVLDHHLETFGEQDIEGTMEDYTDESVVVTNMGTFRGLREIEGLFEDLFSEFSSGESSMTIDEQLVEDEFGYIVWNAETPENVYEFATDTFYIPDDTIEFQTFAGKLSPKE</sequence>
<reference evidence="2 3" key="1">
    <citation type="submission" date="2016-02" db="EMBL/GenBank/DDBJ databases">
        <title>Genome sequence of Halalkalicoccus paucihalophilus DSM 24557.</title>
        <authorList>
            <person name="Poehlein A."/>
            <person name="Daniel R."/>
        </authorList>
    </citation>
    <scope>NUCLEOTIDE SEQUENCE [LARGE SCALE GENOMIC DNA]</scope>
    <source>
        <strain evidence="2 3">DSM 24557</strain>
    </source>
</reference>
<gene>
    <name evidence="2" type="ORF">HAPAU_19480</name>
</gene>
<dbReference type="EMBL" id="LTAZ01000004">
    <property type="protein sequence ID" value="KYH26840.1"/>
    <property type="molecule type" value="Genomic_DNA"/>
</dbReference>
<comment type="caution">
    <text evidence="2">The sequence shown here is derived from an EMBL/GenBank/DDBJ whole genome shotgun (WGS) entry which is preliminary data.</text>
</comment>